<reference evidence="2 3" key="1">
    <citation type="submission" date="2018-05" db="EMBL/GenBank/DDBJ databases">
        <title>Complete genome sequence of Megasphaera sp. AJH120T, isolated from the ceca of a chicken.</title>
        <authorList>
            <person name="Maki J."/>
            <person name="Looft T."/>
        </authorList>
    </citation>
    <scope>NUCLEOTIDE SEQUENCE [LARGE SCALE GENOMIC DNA]</scope>
    <source>
        <strain evidence="2 3">AJH120</strain>
    </source>
</reference>
<feature type="chain" id="PRO_5041070786" description="DUF5640 domain-containing protein" evidence="1">
    <location>
        <begin position="26"/>
        <end position="126"/>
    </location>
</feature>
<dbReference type="KEGG" id="meg:DKB62_05210"/>
<dbReference type="EMBL" id="CP029462">
    <property type="protein sequence ID" value="AXL21011.1"/>
    <property type="molecule type" value="Genomic_DNA"/>
</dbReference>
<evidence type="ECO:0000313" key="3">
    <source>
        <dbReference type="Proteomes" id="UP000254337"/>
    </source>
</evidence>
<keyword evidence="3" id="KW-1185">Reference proteome</keyword>
<proteinExistence type="predicted"/>
<accession>A0A346AYR8</accession>
<dbReference type="OrthoDB" id="10011839at2"/>
<protein>
    <recommendedName>
        <fullName evidence="4">DUF5640 domain-containing protein</fullName>
    </recommendedName>
</protein>
<sequence length="126" mass="13841">MITKIKSLAAACLLAAVACTAPVQAFPSHSMPYAAGYSLIVGTWQGRYGRELSISMDDVDGVPYSIHNVTNDGFTTVVRIILDDDRHTMLTFSFPNGNYNYVMMNNATTGRFADAMDFTRQSSFSH</sequence>
<dbReference type="Proteomes" id="UP000254337">
    <property type="component" value="Chromosome"/>
</dbReference>
<gene>
    <name evidence="2" type="ORF">DKB62_05210</name>
</gene>
<dbReference type="RefSeq" id="WP_087477576.1">
    <property type="nucleotide sequence ID" value="NZ_CP029462.1"/>
</dbReference>
<dbReference type="PROSITE" id="PS51257">
    <property type="entry name" value="PROKAR_LIPOPROTEIN"/>
    <property type="match status" value="1"/>
</dbReference>
<evidence type="ECO:0000313" key="2">
    <source>
        <dbReference type="EMBL" id="AXL21011.1"/>
    </source>
</evidence>
<evidence type="ECO:0000256" key="1">
    <source>
        <dbReference type="SAM" id="SignalP"/>
    </source>
</evidence>
<keyword evidence="1" id="KW-0732">Signal</keyword>
<evidence type="ECO:0008006" key="4">
    <source>
        <dbReference type="Google" id="ProtNLM"/>
    </source>
</evidence>
<feature type="signal peptide" evidence="1">
    <location>
        <begin position="1"/>
        <end position="25"/>
    </location>
</feature>
<name>A0A346AYR8_9FIRM</name>
<organism evidence="2 3">
    <name type="scientific">Megasphaera stantonii</name>
    <dbReference type="NCBI Taxonomy" id="2144175"/>
    <lineage>
        <taxon>Bacteria</taxon>
        <taxon>Bacillati</taxon>
        <taxon>Bacillota</taxon>
        <taxon>Negativicutes</taxon>
        <taxon>Veillonellales</taxon>
        <taxon>Veillonellaceae</taxon>
        <taxon>Megasphaera</taxon>
    </lineage>
</organism>
<dbReference type="AlphaFoldDB" id="A0A346AYR8"/>